<dbReference type="Gene3D" id="3.40.50.150">
    <property type="entry name" value="Vaccinia Virus protein VP39"/>
    <property type="match status" value="1"/>
</dbReference>
<evidence type="ECO:0000313" key="1">
    <source>
        <dbReference type="EMBL" id="VFU46509.1"/>
    </source>
</evidence>
<dbReference type="EMBL" id="CAADRP010001641">
    <property type="protein sequence ID" value="VFU46509.1"/>
    <property type="molecule type" value="Genomic_DNA"/>
</dbReference>
<proteinExistence type="predicted"/>
<sequence>MKEEIWLVCCGHVVVILAEYVLATEIAVFWCECSRGNARVMDISECVLDNMARVCDLNQLIVLGLTWGVWDESIFTLKPKLILGADVLYDASAFDDLFATVTFLLQNSPGPGGMDGPILLITEAKV</sequence>
<dbReference type="AlphaFoldDB" id="A0A6N2LYB2"/>
<gene>
    <name evidence="1" type="ORF">SVIM_LOCUS294773</name>
</gene>
<organism evidence="1">
    <name type="scientific">Salix viminalis</name>
    <name type="common">Common osier</name>
    <name type="synonym">Basket willow</name>
    <dbReference type="NCBI Taxonomy" id="40686"/>
    <lineage>
        <taxon>Eukaryota</taxon>
        <taxon>Viridiplantae</taxon>
        <taxon>Streptophyta</taxon>
        <taxon>Embryophyta</taxon>
        <taxon>Tracheophyta</taxon>
        <taxon>Spermatophyta</taxon>
        <taxon>Magnoliopsida</taxon>
        <taxon>eudicotyledons</taxon>
        <taxon>Gunneridae</taxon>
        <taxon>Pentapetalae</taxon>
        <taxon>rosids</taxon>
        <taxon>fabids</taxon>
        <taxon>Malpighiales</taxon>
        <taxon>Salicaceae</taxon>
        <taxon>Saliceae</taxon>
        <taxon>Salix</taxon>
    </lineage>
</organism>
<protein>
    <recommendedName>
        <fullName evidence="2">Methyltransferase</fullName>
    </recommendedName>
</protein>
<reference evidence="1" key="1">
    <citation type="submission" date="2019-03" db="EMBL/GenBank/DDBJ databases">
        <authorList>
            <person name="Mank J."/>
            <person name="Almeida P."/>
        </authorList>
    </citation>
    <scope>NUCLEOTIDE SEQUENCE</scope>
    <source>
        <strain evidence="1">78183</strain>
    </source>
</reference>
<name>A0A6N2LYB2_SALVM</name>
<accession>A0A6N2LYB2</accession>
<dbReference type="InterPro" id="IPR029063">
    <property type="entry name" value="SAM-dependent_MTases_sf"/>
</dbReference>
<evidence type="ECO:0008006" key="2">
    <source>
        <dbReference type="Google" id="ProtNLM"/>
    </source>
</evidence>